<evidence type="ECO:0000313" key="2">
    <source>
        <dbReference type="Proteomes" id="UP001519460"/>
    </source>
</evidence>
<evidence type="ECO:0000313" key="1">
    <source>
        <dbReference type="EMBL" id="KAK7487493.1"/>
    </source>
</evidence>
<dbReference type="EMBL" id="JACVVK020000163">
    <property type="protein sequence ID" value="KAK7487493.1"/>
    <property type="molecule type" value="Genomic_DNA"/>
</dbReference>
<reference evidence="1 2" key="1">
    <citation type="journal article" date="2023" name="Sci. Data">
        <title>Genome assembly of the Korean intertidal mud-creeper Batillaria attramentaria.</title>
        <authorList>
            <person name="Patra A.K."/>
            <person name="Ho P.T."/>
            <person name="Jun S."/>
            <person name="Lee S.J."/>
            <person name="Kim Y."/>
            <person name="Won Y.J."/>
        </authorList>
    </citation>
    <scope>NUCLEOTIDE SEQUENCE [LARGE SCALE GENOMIC DNA]</scope>
    <source>
        <strain evidence="1">Wonlab-2016</strain>
    </source>
</reference>
<dbReference type="Proteomes" id="UP001519460">
    <property type="component" value="Unassembled WGS sequence"/>
</dbReference>
<protein>
    <submittedName>
        <fullName evidence="1">Uncharacterized protein</fullName>
    </submittedName>
</protein>
<dbReference type="AlphaFoldDB" id="A0ABD0KJV3"/>
<name>A0ABD0KJV3_9CAEN</name>
<keyword evidence="2" id="KW-1185">Reference proteome</keyword>
<gene>
    <name evidence="1" type="ORF">BaRGS_00021195</name>
</gene>
<organism evidence="1 2">
    <name type="scientific">Batillaria attramentaria</name>
    <dbReference type="NCBI Taxonomy" id="370345"/>
    <lineage>
        <taxon>Eukaryota</taxon>
        <taxon>Metazoa</taxon>
        <taxon>Spiralia</taxon>
        <taxon>Lophotrochozoa</taxon>
        <taxon>Mollusca</taxon>
        <taxon>Gastropoda</taxon>
        <taxon>Caenogastropoda</taxon>
        <taxon>Sorbeoconcha</taxon>
        <taxon>Cerithioidea</taxon>
        <taxon>Batillariidae</taxon>
        <taxon>Batillaria</taxon>
    </lineage>
</organism>
<comment type="caution">
    <text evidence="1">The sequence shown here is derived from an EMBL/GenBank/DDBJ whole genome shotgun (WGS) entry which is preliminary data.</text>
</comment>
<proteinExistence type="predicted"/>
<accession>A0ABD0KJV3</accession>
<sequence>MKRTRRPGRRQHESVSAELRIGPSSEILWSLVQQTARFVAHRARCGQQSHRGGLVRQVASLKQVPHVLSFTPTPTFLPSPHNCNVTMFLLQGPTRRTLGSGVCVVPRYSWLIGPPSVRGGKTPTQKSGKFTSW</sequence>